<feature type="region of interest" description="Disordered" evidence="2">
    <location>
        <begin position="186"/>
        <end position="214"/>
    </location>
</feature>
<feature type="domain" description="CCHC-type" evidence="3">
    <location>
        <begin position="425"/>
        <end position="438"/>
    </location>
</feature>
<dbReference type="OrthoDB" id="5600303at2759"/>
<feature type="compositionally biased region" description="Polar residues" evidence="2">
    <location>
        <begin position="190"/>
        <end position="208"/>
    </location>
</feature>
<dbReference type="GO" id="GO:0003676">
    <property type="term" value="F:nucleic acid binding"/>
    <property type="evidence" value="ECO:0007669"/>
    <property type="project" value="InterPro"/>
</dbReference>
<comment type="caution">
    <text evidence="4">The sequence shown here is derived from an EMBL/GenBank/DDBJ whole genome shotgun (WGS) entry which is preliminary data.</text>
</comment>
<dbReference type="AlphaFoldDB" id="A0A1Y2I2N0"/>
<protein>
    <recommendedName>
        <fullName evidence="3">CCHC-type domain-containing protein</fullName>
    </recommendedName>
</protein>
<gene>
    <name evidence="4" type="ORF">BCR44DRAFT_1424410</name>
</gene>
<feature type="region of interest" description="Disordered" evidence="2">
    <location>
        <begin position="319"/>
        <end position="398"/>
    </location>
</feature>
<feature type="compositionally biased region" description="Low complexity" evidence="2">
    <location>
        <begin position="11"/>
        <end position="33"/>
    </location>
</feature>
<proteinExistence type="predicted"/>
<dbReference type="Proteomes" id="UP000193411">
    <property type="component" value="Unassembled WGS sequence"/>
</dbReference>
<evidence type="ECO:0000313" key="4">
    <source>
        <dbReference type="EMBL" id="ORZ41110.1"/>
    </source>
</evidence>
<dbReference type="Gene3D" id="4.10.60.10">
    <property type="entry name" value="Zinc finger, CCHC-type"/>
    <property type="match status" value="1"/>
</dbReference>
<evidence type="ECO:0000259" key="3">
    <source>
        <dbReference type="PROSITE" id="PS50158"/>
    </source>
</evidence>
<keyword evidence="5" id="KW-1185">Reference proteome</keyword>
<dbReference type="EMBL" id="MCFL01000002">
    <property type="protein sequence ID" value="ORZ41110.1"/>
    <property type="molecule type" value="Genomic_DNA"/>
</dbReference>
<keyword evidence="1" id="KW-0862">Zinc</keyword>
<evidence type="ECO:0000313" key="5">
    <source>
        <dbReference type="Proteomes" id="UP000193411"/>
    </source>
</evidence>
<dbReference type="PROSITE" id="PS50158">
    <property type="entry name" value="ZF_CCHC"/>
    <property type="match status" value="1"/>
</dbReference>
<dbReference type="InterPro" id="IPR036875">
    <property type="entry name" value="Znf_CCHC_sf"/>
</dbReference>
<feature type="compositionally biased region" description="Basic residues" evidence="2">
    <location>
        <begin position="345"/>
        <end position="367"/>
    </location>
</feature>
<dbReference type="Pfam" id="PF00098">
    <property type="entry name" value="zf-CCHC"/>
    <property type="match status" value="1"/>
</dbReference>
<organism evidence="4 5">
    <name type="scientific">Catenaria anguillulae PL171</name>
    <dbReference type="NCBI Taxonomy" id="765915"/>
    <lineage>
        <taxon>Eukaryota</taxon>
        <taxon>Fungi</taxon>
        <taxon>Fungi incertae sedis</taxon>
        <taxon>Blastocladiomycota</taxon>
        <taxon>Blastocladiomycetes</taxon>
        <taxon>Blastocladiales</taxon>
        <taxon>Catenariaceae</taxon>
        <taxon>Catenaria</taxon>
    </lineage>
</organism>
<feature type="compositionally biased region" description="Low complexity" evidence="2">
    <location>
        <begin position="370"/>
        <end position="387"/>
    </location>
</feature>
<feature type="region of interest" description="Disordered" evidence="2">
    <location>
        <begin position="1"/>
        <end position="42"/>
    </location>
</feature>
<keyword evidence="1" id="KW-0479">Metal-binding</keyword>
<feature type="compositionally biased region" description="Basic residues" evidence="2">
    <location>
        <begin position="321"/>
        <end position="333"/>
    </location>
</feature>
<dbReference type="SUPFAM" id="SSF57756">
    <property type="entry name" value="Retrovirus zinc finger-like domains"/>
    <property type="match status" value="1"/>
</dbReference>
<evidence type="ECO:0000256" key="1">
    <source>
        <dbReference type="PROSITE-ProRule" id="PRU00047"/>
    </source>
</evidence>
<evidence type="ECO:0000256" key="2">
    <source>
        <dbReference type="SAM" id="MobiDB-lite"/>
    </source>
</evidence>
<name>A0A1Y2I2N0_9FUNG</name>
<dbReference type="SMART" id="SM00343">
    <property type="entry name" value="ZnF_C2HC"/>
    <property type="match status" value="2"/>
</dbReference>
<dbReference type="GO" id="GO:0008270">
    <property type="term" value="F:zinc ion binding"/>
    <property type="evidence" value="ECO:0007669"/>
    <property type="project" value="UniProtKB-KW"/>
</dbReference>
<reference evidence="4 5" key="1">
    <citation type="submission" date="2016-07" db="EMBL/GenBank/DDBJ databases">
        <title>Pervasive Adenine N6-methylation of Active Genes in Fungi.</title>
        <authorList>
            <consortium name="DOE Joint Genome Institute"/>
            <person name="Mondo S.J."/>
            <person name="Dannebaum R.O."/>
            <person name="Kuo R.C."/>
            <person name="Labutti K."/>
            <person name="Haridas S."/>
            <person name="Kuo A."/>
            <person name="Salamov A."/>
            <person name="Ahrendt S.R."/>
            <person name="Lipzen A."/>
            <person name="Sullivan W."/>
            <person name="Andreopoulos W.B."/>
            <person name="Clum A."/>
            <person name="Lindquist E."/>
            <person name="Daum C."/>
            <person name="Ramamoorthy G.K."/>
            <person name="Gryganskyi A."/>
            <person name="Culley D."/>
            <person name="Magnuson J.K."/>
            <person name="James T.Y."/>
            <person name="O'Malley M.A."/>
            <person name="Stajich J.E."/>
            <person name="Spatafora J.W."/>
            <person name="Visel A."/>
            <person name="Grigoriev I.V."/>
        </authorList>
    </citation>
    <scope>NUCLEOTIDE SEQUENCE [LARGE SCALE GENOMIC DNA]</scope>
    <source>
        <strain evidence="4 5">PL171</strain>
    </source>
</reference>
<keyword evidence="1" id="KW-0863">Zinc-finger</keyword>
<accession>A0A1Y2I2N0</accession>
<dbReference type="InterPro" id="IPR001878">
    <property type="entry name" value="Znf_CCHC"/>
</dbReference>
<sequence length="440" mass="45392">MSSPVARRTGSSISRSSNNSSPVPSPMASVAQPLSDVESKPKTAADALFASAALTVDPEIEIDTARDDGAATPFADSNSRGMTPIPYPVDAEVEADVVDSCADFPQPPTSVPEVDLPSLLQETHDLRAALAAAQSAAQRAESAVAQLMAEHARLSQLRQRDQDAANQTIKELRGQVAKLTAEVHSLKSRGGSSPNMATVSAPGQTSADRSPPTAPAYRMFGPAPTPVAVAPAQPGMSVPPPGLALSAADPWAVPFATGSASPRTPTAGGALPPGFGGATIKPPTPAAAIGSPVASSLLVKSPSGSKLDELNQDSVLAHPVRSVHHSRGHRGHYTRGGDAAENGHGHHAHHQERHERHHHHLQHHRKGQVADGESAATTTGEAAAGGDQHQGGGARKHKWSAQTNQVRCAKCFARGHASDACTVTCSKCGETGHLARMCTA</sequence>
<feature type="region of interest" description="Disordered" evidence="2">
    <location>
        <begin position="60"/>
        <end position="83"/>
    </location>
</feature>